<proteinExistence type="predicted"/>
<dbReference type="PANTHER" id="PTHR35561">
    <property type="entry name" value="RNA 2',3'-CYCLIC PHOSPHODIESTERASE"/>
    <property type="match status" value="1"/>
</dbReference>
<keyword evidence="1" id="KW-0378">Hydrolase</keyword>
<dbReference type="GO" id="GO:0016874">
    <property type="term" value="F:ligase activity"/>
    <property type="evidence" value="ECO:0007669"/>
    <property type="project" value="UniProtKB-KW"/>
</dbReference>
<sequence>MSGASYFHPPPDGVVPEHNLFFAVMAPTCVHPLLAEKSAQFRDRYAIQGAPITPDRWHISLYPVFRGPHLPPEVIASSTMIGEALRFEQFELKLDRVMSYQNKRRKKPFVVCAQQPSMHIDRLVRLMVETFAVLSGGPPRAASRISPHITLVWDRKIIPSQAIDPITTPVTEIALVHSHVGQSRYEFLGRWALVP</sequence>
<dbReference type="Gene3D" id="3.90.1140.10">
    <property type="entry name" value="Cyclic phosphodiesterase"/>
    <property type="match status" value="1"/>
</dbReference>
<dbReference type="Proteomes" id="UP000027100">
    <property type="component" value="Unassembled WGS sequence"/>
</dbReference>
<dbReference type="AlphaFoldDB" id="A0A062VIT5"/>
<accession>A0A062VIT5</accession>
<evidence type="ECO:0000313" key="3">
    <source>
        <dbReference type="Proteomes" id="UP000027100"/>
    </source>
</evidence>
<dbReference type="RefSeq" id="WP_035595708.1">
    <property type="nucleotide sequence ID" value="NZ_ARYM01000005.1"/>
</dbReference>
<keyword evidence="2" id="KW-0436">Ligase</keyword>
<organism evidence="2 3">
    <name type="scientific">Hyphomonas polymorpha PS728</name>
    <dbReference type="NCBI Taxonomy" id="1280954"/>
    <lineage>
        <taxon>Bacteria</taxon>
        <taxon>Pseudomonadati</taxon>
        <taxon>Pseudomonadota</taxon>
        <taxon>Alphaproteobacteria</taxon>
        <taxon>Hyphomonadales</taxon>
        <taxon>Hyphomonadaceae</taxon>
        <taxon>Hyphomonas</taxon>
    </lineage>
</organism>
<dbReference type="GO" id="GO:0004113">
    <property type="term" value="F:2',3'-cyclic-nucleotide 3'-phosphodiesterase activity"/>
    <property type="evidence" value="ECO:0007669"/>
    <property type="project" value="InterPro"/>
</dbReference>
<evidence type="ECO:0000313" key="2">
    <source>
        <dbReference type="EMBL" id="KCZ99445.1"/>
    </source>
</evidence>
<dbReference type="eggNOG" id="COG1514">
    <property type="taxonomic scope" value="Bacteria"/>
</dbReference>
<gene>
    <name evidence="2" type="ORF">HPO_05897</name>
</gene>
<reference evidence="2 3" key="1">
    <citation type="journal article" date="2014" name="Antonie Van Leeuwenhoek">
        <title>Hyphomonas beringensis sp. nov. and Hyphomonas chukchiensis sp. nov., isolated from surface seawater of the Bering Sea and Chukchi Sea.</title>
        <authorList>
            <person name="Li C."/>
            <person name="Lai Q."/>
            <person name="Li G."/>
            <person name="Dong C."/>
            <person name="Wang J."/>
            <person name="Liao Y."/>
            <person name="Shao Z."/>
        </authorList>
    </citation>
    <scope>NUCLEOTIDE SEQUENCE [LARGE SCALE GENOMIC DNA]</scope>
    <source>
        <strain evidence="2 3">PS728</strain>
    </source>
</reference>
<keyword evidence="3" id="KW-1185">Reference proteome</keyword>
<dbReference type="InterPro" id="IPR004175">
    <property type="entry name" value="RNA_CPDase"/>
</dbReference>
<dbReference type="SUPFAM" id="SSF55144">
    <property type="entry name" value="LigT-like"/>
    <property type="match status" value="1"/>
</dbReference>
<evidence type="ECO:0000256" key="1">
    <source>
        <dbReference type="ARBA" id="ARBA00022801"/>
    </source>
</evidence>
<dbReference type="OrthoDB" id="7770344at2"/>
<protein>
    <submittedName>
        <fullName evidence="2">2'-5' RNA ligase</fullName>
    </submittedName>
</protein>
<dbReference type="EMBL" id="ARYM01000005">
    <property type="protein sequence ID" value="KCZ99445.1"/>
    <property type="molecule type" value="Genomic_DNA"/>
</dbReference>
<dbReference type="GO" id="GO:0008664">
    <property type="term" value="F:RNA 2',3'-cyclic 3'-phosphodiesterase activity"/>
    <property type="evidence" value="ECO:0007669"/>
    <property type="project" value="InterPro"/>
</dbReference>
<dbReference type="InterPro" id="IPR009097">
    <property type="entry name" value="Cyclic_Pdiesterase"/>
</dbReference>
<dbReference type="STRING" id="1280954.HPO_05897"/>
<name>A0A062VIT5_9PROT</name>
<dbReference type="PANTHER" id="PTHR35561:SF1">
    <property type="entry name" value="RNA 2',3'-CYCLIC PHOSPHODIESTERASE"/>
    <property type="match status" value="1"/>
</dbReference>
<comment type="caution">
    <text evidence="2">The sequence shown here is derived from an EMBL/GenBank/DDBJ whole genome shotgun (WGS) entry which is preliminary data.</text>
</comment>